<dbReference type="PRINTS" id="PR00766">
    <property type="entry name" value="CUDAOXIDASE"/>
</dbReference>
<comment type="similarity">
    <text evidence="1 6">Belongs to the copper/topaquinone oxidase family.</text>
</comment>
<dbReference type="Proteomes" id="UP001164746">
    <property type="component" value="Chromosome 4"/>
</dbReference>
<feature type="transmembrane region" description="Helical" evidence="8">
    <location>
        <begin position="95"/>
        <end position="118"/>
    </location>
</feature>
<dbReference type="InterPro" id="IPR036460">
    <property type="entry name" value="Cu_amine_oxidase_C_sf"/>
</dbReference>
<evidence type="ECO:0000256" key="3">
    <source>
        <dbReference type="ARBA" id="ARBA00022772"/>
    </source>
</evidence>
<feature type="domain" description="Copper amine oxidase catalytic" evidence="9">
    <location>
        <begin position="402"/>
        <end position="766"/>
    </location>
</feature>
<evidence type="ECO:0000256" key="8">
    <source>
        <dbReference type="SAM" id="Phobius"/>
    </source>
</evidence>
<dbReference type="InterPro" id="IPR000269">
    <property type="entry name" value="Cu_amine_oxidase"/>
</dbReference>
<dbReference type="Gene3D" id="3.10.450.40">
    <property type="match status" value="2"/>
</dbReference>
<keyword evidence="3 6" id="KW-0801">TPQ</keyword>
<dbReference type="EMBL" id="CP111015">
    <property type="protein sequence ID" value="WAR02604.1"/>
    <property type="molecule type" value="Genomic_DNA"/>
</dbReference>
<keyword evidence="8" id="KW-1133">Transmembrane helix</keyword>
<protein>
    <recommendedName>
        <fullName evidence="6">Amine oxidase</fullName>
        <ecNumber evidence="6">1.4.3.-</ecNumber>
    </recommendedName>
</protein>
<organism evidence="11 13">
    <name type="scientific">Mya arenaria</name>
    <name type="common">Soft-shell clam</name>
    <dbReference type="NCBI Taxonomy" id="6604"/>
    <lineage>
        <taxon>Eukaryota</taxon>
        <taxon>Metazoa</taxon>
        <taxon>Spiralia</taxon>
        <taxon>Lophotrochozoa</taxon>
        <taxon>Mollusca</taxon>
        <taxon>Bivalvia</taxon>
        <taxon>Autobranchia</taxon>
        <taxon>Heteroconchia</taxon>
        <taxon>Euheterodonta</taxon>
        <taxon>Imparidentia</taxon>
        <taxon>Neoheterodontei</taxon>
        <taxon>Myida</taxon>
        <taxon>Myoidea</taxon>
        <taxon>Myidae</taxon>
        <taxon>Mya</taxon>
    </lineage>
</organism>
<proteinExistence type="inferred from homology"/>
<gene>
    <name evidence="11" type="ORF">MAR_009077</name>
    <name evidence="12" type="ORF">MAR_009162</name>
</gene>
<feature type="domain" description="Copper amine oxidase N2-terminal" evidence="10">
    <location>
        <begin position="158"/>
        <end position="238"/>
    </location>
</feature>
<dbReference type="EC" id="1.4.3.-" evidence="6"/>
<keyword evidence="8" id="KW-0472">Membrane</keyword>
<dbReference type="EMBL" id="CP111015">
    <property type="protein sequence ID" value="WAR02519.1"/>
    <property type="molecule type" value="Genomic_DNA"/>
</dbReference>
<evidence type="ECO:0000259" key="9">
    <source>
        <dbReference type="Pfam" id="PF01179"/>
    </source>
</evidence>
<feature type="compositionally biased region" description="Acidic residues" evidence="7">
    <location>
        <begin position="16"/>
        <end position="32"/>
    </location>
</feature>
<dbReference type="PANTHER" id="PTHR10638">
    <property type="entry name" value="COPPER AMINE OXIDASE"/>
    <property type="match status" value="1"/>
</dbReference>
<reference evidence="11" key="1">
    <citation type="submission" date="2022-11" db="EMBL/GenBank/DDBJ databases">
        <title>Centuries of genome instability and evolution in soft-shell clam transmissible cancer (bioRxiv).</title>
        <authorList>
            <person name="Hart S.F.M."/>
            <person name="Yonemitsu M.A."/>
            <person name="Giersch R.M."/>
            <person name="Beal B.F."/>
            <person name="Arriagada G."/>
            <person name="Davis B.W."/>
            <person name="Ostrander E.A."/>
            <person name="Goff S.P."/>
            <person name="Metzger M.J."/>
        </authorList>
    </citation>
    <scope>NUCLEOTIDE SEQUENCE</scope>
    <source>
        <strain evidence="11">MELC-2E11</strain>
        <tissue evidence="11">Siphon/mantle</tissue>
    </source>
</reference>
<keyword evidence="4 6" id="KW-0560">Oxidoreductase</keyword>
<dbReference type="SUPFAM" id="SSF49998">
    <property type="entry name" value="Amine oxidase catalytic domain"/>
    <property type="match status" value="1"/>
</dbReference>
<evidence type="ECO:0000313" key="12">
    <source>
        <dbReference type="EMBL" id="WAR02604.1"/>
    </source>
</evidence>
<comment type="PTM">
    <text evidence="6">Topaquinone (TPQ) is generated by copper-dependent autoxidation of a specific tyrosyl residue.</text>
</comment>
<evidence type="ECO:0000256" key="2">
    <source>
        <dbReference type="ARBA" id="ARBA00022723"/>
    </source>
</evidence>
<dbReference type="SUPFAM" id="SSF54416">
    <property type="entry name" value="Amine oxidase N-terminal region"/>
    <property type="match status" value="2"/>
</dbReference>
<evidence type="ECO:0000256" key="4">
    <source>
        <dbReference type="ARBA" id="ARBA00023002"/>
    </source>
</evidence>
<name>A0ABY7DZZ4_MYAAR</name>
<accession>A0ABY7DZZ4</accession>
<feature type="compositionally biased region" description="Basic and acidic residues" evidence="7">
    <location>
        <begin position="1"/>
        <end position="15"/>
    </location>
</feature>
<evidence type="ECO:0000256" key="1">
    <source>
        <dbReference type="ARBA" id="ARBA00007983"/>
    </source>
</evidence>
<feature type="region of interest" description="Disordered" evidence="7">
    <location>
        <begin position="1"/>
        <end position="33"/>
    </location>
</feature>
<dbReference type="InterPro" id="IPR016182">
    <property type="entry name" value="Cu_amine_oxidase_N-reg"/>
</dbReference>
<evidence type="ECO:0000256" key="7">
    <source>
        <dbReference type="SAM" id="MobiDB-lite"/>
    </source>
</evidence>
<dbReference type="InterPro" id="IPR015800">
    <property type="entry name" value="Cu_amine_oxidase_N2"/>
</dbReference>
<keyword evidence="13" id="KW-1185">Reference proteome</keyword>
<evidence type="ECO:0000313" key="13">
    <source>
        <dbReference type="Proteomes" id="UP001164746"/>
    </source>
</evidence>
<dbReference type="PANTHER" id="PTHR10638:SF20">
    <property type="entry name" value="AMINE OXIDASE"/>
    <property type="match status" value="1"/>
</dbReference>
<dbReference type="Pfam" id="PF01179">
    <property type="entry name" value="Cu_amine_oxid"/>
    <property type="match status" value="1"/>
</dbReference>
<evidence type="ECO:0000259" key="10">
    <source>
        <dbReference type="Pfam" id="PF02727"/>
    </source>
</evidence>
<keyword evidence="2 6" id="KW-0479">Metal-binding</keyword>
<keyword evidence="5 6" id="KW-0186">Copper</keyword>
<evidence type="ECO:0000256" key="6">
    <source>
        <dbReference type="RuleBase" id="RU000672"/>
    </source>
</evidence>
<sequence>MAQRKLNKEQVRMPEGEEDDVVTSSDDDELGAEEERVRKVRKLLSKKPRPSVVSMYSVHPSPRVSVFEISKFNVGYLRKRASEASSRVGSKRYEVAKFCSIGLAFIMLALISAVVYLVTRSCISDCDFNPGIINDVIFPRDLTNPDVFDDLTSSEYHSVLDFLMSKPELNLTNFDEATVSSNYIYMIESHIPPKQEVMNYFMGKGKRPSREARVTVVFGSRVPPTLEDIIVSPTLSPKTFRNLGCKNCNNNSSYSAKPIDAIDKKQLSDTLETIFSSVGYLIGEMPGFSTKQCSRPRDCIATEYFESNYNDDERRFVWVKLFTNFVNVPRQPLGFNILIYQNSLHPQQTQVSQIVYNGVKYSTIEDFMRLNVLGRQRDIEPTYAGIIKEPLYTNSILLEGPKLIDPVGKRFRINGQIVEYQRWRFHLHMSASKGLKLFNIIYDGSMIIYEASVEQLVSLPDVFQAWQPLGASSYSLVRGVDCPETAVYLTSDMFVNSAKITEYPSHICVFENNAGIPARRRFYTTSGEDPGVYGGRVDYFLVVRTIASLGDFDYIFDYTFRNDGQFNAEVKTSAAYSDLNIINSGIGVVNVNIFQFKVDIDVNGKRNNRISEVRLIKNPVTMDPEMKERDAAFIANINHFDKSSFSMQHGYNSSNMWLVYSTNSSGGRTKSYQIINNSYDKSLGDITQNVHNHDWTKYPLLVSTYKDNPDSSIGPEPLANVVSDVRQTDKDIVTWITIGSMCPAGAGGMPYSSTSTCSTSFAVIPHN</sequence>
<keyword evidence="8" id="KW-0812">Transmembrane</keyword>
<dbReference type="Gene3D" id="2.70.98.20">
    <property type="entry name" value="Copper amine oxidase, catalytic domain"/>
    <property type="match status" value="1"/>
</dbReference>
<dbReference type="InterPro" id="IPR015798">
    <property type="entry name" value="Cu_amine_oxidase_C"/>
</dbReference>
<evidence type="ECO:0000313" key="11">
    <source>
        <dbReference type="EMBL" id="WAR02519.1"/>
    </source>
</evidence>
<evidence type="ECO:0000256" key="5">
    <source>
        <dbReference type="ARBA" id="ARBA00023008"/>
    </source>
</evidence>
<comment type="cofactor">
    <cofactor evidence="6">
        <name>Cu cation</name>
        <dbReference type="ChEBI" id="CHEBI:23378"/>
    </cofactor>
    <text evidence="6">Contains 1 topaquinone per subunit.</text>
</comment>
<dbReference type="Pfam" id="PF02727">
    <property type="entry name" value="Cu_amine_oxidN2"/>
    <property type="match status" value="1"/>
</dbReference>